<dbReference type="PANTHER" id="PTHR43227:SF11">
    <property type="entry name" value="BLL4140 PROTEIN"/>
    <property type="match status" value="1"/>
</dbReference>
<comment type="subcellular location">
    <subcellularLocation>
        <location evidence="1 7">Cell membrane</location>
        <topology evidence="1 7">Multi-pass membrane protein</topology>
    </subcellularLocation>
</comment>
<name>A0ABS5CFS8_9BACL</name>
<keyword evidence="10" id="KW-1185">Reference proteome</keyword>
<dbReference type="EMBL" id="JAGKSP010000007">
    <property type="protein sequence ID" value="MBP3964737.1"/>
    <property type="molecule type" value="Genomic_DNA"/>
</dbReference>
<dbReference type="InterPro" id="IPR000515">
    <property type="entry name" value="MetI-like"/>
</dbReference>
<evidence type="ECO:0000259" key="8">
    <source>
        <dbReference type="PROSITE" id="PS50928"/>
    </source>
</evidence>
<organism evidence="9 10">
    <name type="scientific">Paenibacillus lignilyticus</name>
    <dbReference type="NCBI Taxonomy" id="1172615"/>
    <lineage>
        <taxon>Bacteria</taxon>
        <taxon>Bacillati</taxon>
        <taxon>Bacillota</taxon>
        <taxon>Bacilli</taxon>
        <taxon>Bacillales</taxon>
        <taxon>Paenibacillaceae</taxon>
        <taxon>Paenibacillus</taxon>
    </lineage>
</organism>
<dbReference type="PANTHER" id="PTHR43227">
    <property type="entry name" value="BLL4140 PROTEIN"/>
    <property type="match status" value="1"/>
</dbReference>
<dbReference type="CDD" id="cd06261">
    <property type="entry name" value="TM_PBP2"/>
    <property type="match status" value="1"/>
</dbReference>
<keyword evidence="3" id="KW-1003">Cell membrane</keyword>
<dbReference type="Pfam" id="PF00528">
    <property type="entry name" value="BPD_transp_1"/>
    <property type="match status" value="1"/>
</dbReference>
<comment type="caution">
    <text evidence="9">The sequence shown here is derived from an EMBL/GenBank/DDBJ whole genome shotgun (WGS) entry which is preliminary data.</text>
</comment>
<proteinExistence type="inferred from homology"/>
<evidence type="ECO:0000256" key="3">
    <source>
        <dbReference type="ARBA" id="ARBA00022475"/>
    </source>
</evidence>
<evidence type="ECO:0000256" key="4">
    <source>
        <dbReference type="ARBA" id="ARBA00022692"/>
    </source>
</evidence>
<keyword evidence="2 7" id="KW-0813">Transport</keyword>
<keyword evidence="6 7" id="KW-0472">Membrane</keyword>
<protein>
    <submittedName>
        <fullName evidence="9">Sugar ABC transporter permease</fullName>
    </submittedName>
</protein>
<comment type="similarity">
    <text evidence="7">Belongs to the binding-protein-dependent transport system permease family.</text>
</comment>
<evidence type="ECO:0000256" key="5">
    <source>
        <dbReference type="ARBA" id="ARBA00022989"/>
    </source>
</evidence>
<dbReference type="PROSITE" id="PS50928">
    <property type="entry name" value="ABC_TM1"/>
    <property type="match status" value="1"/>
</dbReference>
<gene>
    <name evidence="9" type="ORF">I8J30_18620</name>
</gene>
<reference evidence="9 10" key="1">
    <citation type="submission" date="2021-04" db="EMBL/GenBank/DDBJ databases">
        <title>Paenibacillus sp. DLE-14 whole genome sequence.</title>
        <authorList>
            <person name="Ham Y.J."/>
        </authorList>
    </citation>
    <scope>NUCLEOTIDE SEQUENCE [LARGE SCALE GENOMIC DNA]</scope>
    <source>
        <strain evidence="9 10">DLE-14</strain>
    </source>
</reference>
<keyword evidence="5 7" id="KW-1133">Transmembrane helix</keyword>
<evidence type="ECO:0000256" key="2">
    <source>
        <dbReference type="ARBA" id="ARBA00022448"/>
    </source>
</evidence>
<evidence type="ECO:0000256" key="7">
    <source>
        <dbReference type="RuleBase" id="RU363032"/>
    </source>
</evidence>
<feature type="transmembrane region" description="Helical" evidence="7">
    <location>
        <begin position="109"/>
        <end position="128"/>
    </location>
</feature>
<dbReference type="Gene3D" id="1.10.3720.10">
    <property type="entry name" value="MetI-like"/>
    <property type="match status" value="1"/>
</dbReference>
<dbReference type="SUPFAM" id="SSF161098">
    <property type="entry name" value="MetI-like"/>
    <property type="match status" value="1"/>
</dbReference>
<feature type="transmembrane region" description="Helical" evidence="7">
    <location>
        <begin position="168"/>
        <end position="186"/>
    </location>
</feature>
<dbReference type="Proteomes" id="UP000673394">
    <property type="component" value="Unassembled WGS sequence"/>
</dbReference>
<evidence type="ECO:0000256" key="1">
    <source>
        <dbReference type="ARBA" id="ARBA00004651"/>
    </source>
</evidence>
<keyword evidence="4 7" id="KW-0812">Transmembrane</keyword>
<evidence type="ECO:0000313" key="9">
    <source>
        <dbReference type="EMBL" id="MBP3964737.1"/>
    </source>
</evidence>
<dbReference type="InterPro" id="IPR035906">
    <property type="entry name" value="MetI-like_sf"/>
</dbReference>
<dbReference type="RefSeq" id="WP_210660593.1">
    <property type="nucleotide sequence ID" value="NZ_JAGKSP010000007.1"/>
</dbReference>
<evidence type="ECO:0000313" key="10">
    <source>
        <dbReference type="Proteomes" id="UP000673394"/>
    </source>
</evidence>
<accession>A0ABS5CFS8</accession>
<feature type="transmembrane region" description="Helical" evidence="7">
    <location>
        <begin position="21"/>
        <end position="43"/>
    </location>
</feature>
<sequence length="299" mass="34018">MRVRRKWSEQIHFNLMLLPGMLLVLLFTIWPMGGIVLAFKHFIPTKGIWGSPWTGWENYSFVFDTPVALRVFKNTVIIALMKIAFGFFIPIVFALMLNELRIHWFKRTVQTIVYLPHFLSWVLLAGILRDFFAVDGIVNQFLGKFGINEIMFMGDNFWFRTIIVGSDIWKEFGFGTIIYLAALTGINPSLYEAADIDGATRMQKLKYVTLPGIATTIVLVGTLSLQNVLNAGFDQIFNLYNTLVYDSSDIIDTYVFRAGIEEGHYEVGTAIGLLKSGVSFILIIISYGLASRFANYRIF</sequence>
<dbReference type="InterPro" id="IPR050809">
    <property type="entry name" value="UgpAE/MalFG_permease"/>
</dbReference>
<feature type="domain" description="ABC transmembrane type-1" evidence="8">
    <location>
        <begin position="72"/>
        <end position="286"/>
    </location>
</feature>
<feature type="transmembrane region" description="Helical" evidence="7">
    <location>
        <begin position="207"/>
        <end position="229"/>
    </location>
</feature>
<feature type="transmembrane region" description="Helical" evidence="7">
    <location>
        <begin position="76"/>
        <end position="97"/>
    </location>
</feature>
<evidence type="ECO:0000256" key="6">
    <source>
        <dbReference type="ARBA" id="ARBA00023136"/>
    </source>
</evidence>
<feature type="transmembrane region" description="Helical" evidence="7">
    <location>
        <begin position="270"/>
        <end position="290"/>
    </location>
</feature>